<accession>A0ABQ0LKJ2</accession>
<evidence type="ECO:0000313" key="1">
    <source>
        <dbReference type="EMBL" id="GAT51651.1"/>
    </source>
</evidence>
<name>A0ABQ0LKJ2_MYCCL</name>
<dbReference type="EMBL" id="DF847305">
    <property type="protein sequence ID" value="GAT51651.1"/>
    <property type="molecule type" value="Genomic_DNA"/>
</dbReference>
<organism evidence="1 2">
    <name type="scientific">Mycena chlorophos</name>
    <name type="common">Agaric fungus</name>
    <name type="synonym">Agaricus chlorophos</name>
    <dbReference type="NCBI Taxonomy" id="658473"/>
    <lineage>
        <taxon>Eukaryota</taxon>
        <taxon>Fungi</taxon>
        <taxon>Dikarya</taxon>
        <taxon>Basidiomycota</taxon>
        <taxon>Agaricomycotina</taxon>
        <taxon>Agaricomycetes</taxon>
        <taxon>Agaricomycetidae</taxon>
        <taxon>Agaricales</taxon>
        <taxon>Marasmiineae</taxon>
        <taxon>Mycenaceae</taxon>
        <taxon>Mycena</taxon>
    </lineage>
</organism>
<dbReference type="Proteomes" id="UP000815677">
    <property type="component" value="Unassembled WGS sequence"/>
</dbReference>
<protein>
    <submittedName>
        <fullName evidence="1">Uncharacterized protein</fullName>
    </submittedName>
</protein>
<keyword evidence="2" id="KW-1185">Reference proteome</keyword>
<reference evidence="1" key="1">
    <citation type="submission" date="2014-09" db="EMBL/GenBank/DDBJ databases">
        <title>Genome sequence of the luminous mushroom Mycena chlorophos for searching fungal bioluminescence genes.</title>
        <authorList>
            <person name="Tanaka Y."/>
            <person name="Kasuga D."/>
            <person name="Oba Y."/>
            <person name="Hase S."/>
            <person name="Sato K."/>
            <person name="Oba Y."/>
            <person name="Sakakibara Y."/>
        </authorList>
    </citation>
    <scope>NUCLEOTIDE SEQUENCE</scope>
</reference>
<sequence length="278" mass="29613">MTQFGVQCSSLAIYARGRAIAGGGSGRGKRAVTSTDGQQILHHQKLLSNSVSPSHQHLPPCLPSPPVTAALVAADLGHHRTGTTKPKPLLCADSSRARRLGCVAVGGGRTPADLTRALCLGPVAWRDELVSLPPAPAPHHHPHVRRLESQASQARAVVLLRVCQQAPHCQSQPRRSVISASHPLPPHACERPDDCGKALCSNPSRSSRIGKATMCGTLTPFPHIVRPVSDISNAKEPNKCASPNETVAYAGPGPFPPLRVMYRRRVNLNTFPASLRKP</sequence>
<gene>
    <name evidence="1" type="ORF">MCHLO_08774</name>
</gene>
<evidence type="ECO:0000313" key="2">
    <source>
        <dbReference type="Proteomes" id="UP000815677"/>
    </source>
</evidence>
<proteinExistence type="predicted"/>